<feature type="disulfide bond" evidence="6">
    <location>
        <begin position="108"/>
        <end position="117"/>
    </location>
</feature>
<evidence type="ECO:0000313" key="8">
    <source>
        <dbReference type="EMBL" id="KHJ87384.1"/>
    </source>
</evidence>
<feature type="non-terminal residue" evidence="8">
    <location>
        <position position="1"/>
    </location>
</feature>
<dbReference type="PROSITE" id="PS00022">
    <property type="entry name" value="EGF_1"/>
    <property type="match status" value="1"/>
</dbReference>
<dbReference type="PROSITE" id="PS01248">
    <property type="entry name" value="EGF_LAM_1"/>
    <property type="match status" value="3"/>
</dbReference>
<dbReference type="InterPro" id="IPR002049">
    <property type="entry name" value="LE_dom"/>
</dbReference>
<dbReference type="EMBL" id="KN557871">
    <property type="protein sequence ID" value="KHJ87384.1"/>
    <property type="molecule type" value="Genomic_DNA"/>
</dbReference>
<evidence type="ECO:0000256" key="4">
    <source>
        <dbReference type="ARBA" id="ARBA00023180"/>
    </source>
</evidence>
<protein>
    <submittedName>
        <fullName evidence="8">Laminin EGF-like protein</fullName>
    </submittedName>
</protein>
<reference evidence="8 9" key="1">
    <citation type="submission" date="2014-03" db="EMBL/GenBank/DDBJ databases">
        <title>Draft genome of the hookworm Oesophagostomum dentatum.</title>
        <authorList>
            <person name="Mitreva M."/>
        </authorList>
    </citation>
    <scope>NUCLEOTIDE SEQUENCE [LARGE SCALE GENOMIC DNA]</scope>
    <source>
        <strain evidence="8 9">OD-Hann</strain>
    </source>
</reference>
<keyword evidence="2" id="KW-0677">Repeat</keyword>
<dbReference type="GO" id="GO:0009887">
    <property type="term" value="P:animal organ morphogenesis"/>
    <property type="evidence" value="ECO:0007669"/>
    <property type="project" value="TreeGrafter"/>
</dbReference>
<feature type="domain" description="Laminin EGF-like" evidence="7">
    <location>
        <begin position="1"/>
        <end position="33"/>
    </location>
</feature>
<dbReference type="Gene3D" id="2.10.25.10">
    <property type="entry name" value="Laminin"/>
    <property type="match status" value="9"/>
</dbReference>
<name>A0A0B1SQZ6_OESDE</name>
<dbReference type="PANTHER" id="PTHR10574:SF435">
    <property type="entry name" value="LAMININ SUBUNIT GAMMA-1"/>
    <property type="match status" value="1"/>
</dbReference>
<keyword evidence="5 6" id="KW-0424">Laminin EGF-like domain</keyword>
<dbReference type="FunFam" id="2.10.25.10:FF:000105">
    <property type="entry name" value="laminin subunit gamma-1"/>
    <property type="match status" value="3"/>
</dbReference>
<feature type="disulfide bond" evidence="6">
    <location>
        <begin position="413"/>
        <end position="425"/>
    </location>
</feature>
<dbReference type="Pfam" id="PF00053">
    <property type="entry name" value="EGF_laminin"/>
    <property type="match status" value="9"/>
</dbReference>
<dbReference type="PANTHER" id="PTHR10574">
    <property type="entry name" value="NETRIN/LAMININ-RELATED"/>
    <property type="match status" value="1"/>
</dbReference>
<keyword evidence="9" id="KW-1185">Reference proteome</keyword>
<comment type="caution">
    <text evidence="6">Lacks conserved residue(s) required for the propagation of feature annotation.</text>
</comment>
<feature type="domain" description="Laminin EGF-like" evidence="7">
    <location>
        <begin position="84"/>
        <end position="138"/>
    </location>
</feature>
<keyword evidence="3 6" id="KW-1015">Disulfide bond</keyword>
<feature type="disulfide bond" evidence="6">
    <location>
        <begin position="365"/>
        <end position="377"/>
    </location>
</feature>
<dbReference type="Proteomes" id="UP000053660">
    <property type="component" value="Unassembled WGS sequence"/>
</dbReference>
<keyword evidence="4" id="KW-0325">Glycoprotein</keyword>
<dbReference type="PROSITE" id="PS50027">
    <property type="entry name" value="EGF_LAM_2"/>
    <property type="match status" value="5"/>
</dbReference>
<dbReference type="GO" id="GO:0007411">
    <property type="term" value="P:axon guidance"/>
    <property type="evidence" value="ECO:0007669"/>
    <property type="project" value="TreeGrafter"/>
</dbReference>
<dbReference type="InterPro" id="IPR050440">
    <property type="entry name" value="Laminin/Netrin_ECM"/>
</dbReference>
<dbReference type="AlphaFoldDB" id="A0A0B1SQZ6"/>
<evidence type="ECO:0000256" key="3">
    <source>
        <dbReference type="ARBA" id="ARBA00023157"/>
    </source>
</evidence>
<dbReference type="FunFam" id="2.10.25.10:FF:000067">
    <property type="entry name" value="Laminin subunit gamma 1"/>
    <property type="match status" value="1"/>
</dbReference>
<feature type="domain" description="Laminin EGF-like" evidence="7">
    <location>
        <begin position="365"/>
        <end position="412"/>
    </location>
</feature>
<organism evidence="8 9">
    <name type="scientific">Oesophagostomum dentatum</name>
    <name type="common">Nodular worm</name>
    <dbReference type="NCBI Taxonomy" id="61180"/>
    <lineage>
        <taxon>Eukaryota</taxon>
        <taxon>Metazoa</taxon>
        <taxon>Ecdysozoa</taxon>
        <taxon>Nematoda</taxon>
        <taxon>Chromadorea</taxon>
        <taxon>Rhabditida</taxon>
        <taxon>Rhabditina</taxon>
        <taxon>Rhabditomorpha</taxon>
        <taxon>Strongyloidea</taxon>
        <taxon>Strongylidae</taxon>
        <taxon>Oesophagostomum</taxon>
    </lineage>
</organism>
<feature type="disulfide bond" evidence="6">
    <location>
        <begin position="434"/>
        <end position="443"/>
    </location>
</feature>
<evidence type="ECO:0000259" key="7">
    <source>
        <dbReference type="PROSITE" id="PS50027"/>
    </source>
</evidence>
<feature type="disulfide bond" evidence="6">
    <location>
        <begin position="415"/>
        <end position="432"/>
    </location>
</feature>
<dbReference type="SMART" id="SM00181">
    <property type="entry name" value="EGF"/>
    <property type="match status" value="5"/>
</dbReference>
<dbReference type="GO" id="GO:0005604">
    <property type="term" value="C:basement membrane"/>
    <property type="evidence" value="ECO:0007669"/>
    <property type="project" value="TreeGrafter"/>
</dbReference>
<feature type="domain" description="Laminin EGF-like" evidence="7">
    <location>
        <begin position="413"/>
        <end position="459"/>
    </location>
</feature>
<feature type="disulfide bond" evidence="6">
    <location>
        <begin position="367"/>
        <end position="384"/>
    </location>
</feature>
<feature type="domain" description="Laminin EGF-like" evidence="7">
    <location>
        <begin position="254"/>
        <end position="308"/>
    </location>
</feature>
<dbReference type="PRINTS" id="PR00011">
    <property type="entry name" value="EGFLAMININ"/>
</dbReference>
<keyword evidence="1" id="KW-0732">Signal</keyword>
<dbReference type="SUPFAM" id="SSF57196">
    <property type="entry name" value="EGF/Laminin"/>
    <property type="match status" value="8"/>
</dbReference>
<evidence type="ECO:0000256" key="6">
    <source>
        <dbReference type="PROSITE-ProRule" id="PRU00460"/>
    </source>
</evidence>
<dbReference type="GO" id="GO:0009888">
    <property type="term" value="P:tissue development"/>
    <property type="evidence" value="ECO:0007669"/>
    <property type="project" value="TreeGrafter"/>
</dbReference>
<evidence type="ECO:0000256" key="1">
    <source>
        <dbReference type="ARBA" id="ARBA00022729"/>
    </source>
</evidence>
<dbReference type="SMART" id="SM00180">
    <property type="entry name" value="EGF_Lam"/>
    <property type="match status" value="9"/>
</dbReference>
<proteinExistence type="predicted"/>
<feature type="disulfide bond" evidence="6">
    <location>
        <begin position="386"/>
        <end position="395"/>
    </location>
</feature>
<evidence type="ECO:0000256" key="2">
    <source>
        <dbReference type="ARBA" id="ARBA00022737"/>
    </source>
</evidence>
<evidence type="ECO:0000256" key="5">
    <source>
        <dbReference type="ARBA" id="ARBA00023292"/>
    </source>
</evidence>
<accession>A0A0B1SQZ6</accession>
<dbReference type="InterPro" id="IPR000742">
    <property type="entry name" value="EGF"/>
</dbReference>
<feature type="disulfide bond" evidence="6">
    <location>
        <begin position="278"/>
        <end position="287"/>
    </location>
</feature>
<dbReference type="FunFam" id="2.10.25.10:FF:000051">
    <property type="entry name" value="Laminin subunit alpha 4"/>
    <property type="match status" value="2"/>
</dbReference>
<dbReference type="OrthoDB" id="5861475at2759"/>
<evidence type="ECO:0000313" key="9">
    <source>
        <dbReference type="Proteomes" id="UP000053660"/>
    </source>
</evidence>
<sequence>CICEHNTAGDTCERCARGYYGNALTGTEDDCSKCPCPEDGPCILHTDGDVLCTECPLGYTGRRCDECSDGYFGNPKEGIACKECECSGNIDPNSIGNCDKVTGECKKCVYNTYGFNCEKCKPGYWGDALLEPKGDCKACNCFAPGTRRPTHDYTVLECSQDNGQCDCLPHIIGFHCDQPEEHVSVNITQLETLVNAALVGTTKCPCPEDGPCILHTDGDVLCTECPLGYTGRRCDECSDGYFGNPKEGIACKECECSGNIDPNSIGNCDKVTGECKKCVYNTYGFNCEKCKPGYWGDALLEPKGDCKACNCFAPGTRRPTHDYTVLECSQDNGQCDCLPHIIGFHCDQPEHGYFNITSGTGAQPCGCDPLGSEDSTCDVNTGVCKCKPGVTGRQCDQCAQYHFGFGPNGCQPCDCEVIGSESRQCDVNTGQCLCRDHIEGRRCDQCVENRYDIKSGCLPCDDCYTLIQTRVNAFRESVKLLDNTLKEIIENPAPVNDTAFDDRVKQVSKEVQELAQTVTQKLESDDSVLVGQVAQLRKDIADALTNVKSVDEMMNSARSKVEQTEVGLQRWKIINEQARNELENALHYLETEGKTQWELAKEASKKYGEQSQQVRC</sequence>
<dbReference type="CDD" id="cd00055">
    <property type="entry name" value="EGF_Lam"/>
    <property type="match status" value="8"/>
</dbReference>
<gene>
    <name evidence="8" type="ORF">OESDEN_12844</name>
</gene>
<dbReference type="FunFam" id="2.10.25.10:FF:000011">
    <property type="entry name" value="Cadherin EGF LAG seven-pass G-type receptor"/>
    <property type="match status" value="1"/>
</dbReference>
<feature type="disulfide bond" evidence="6">
    <location>
        <begin position="3"/>
        <end position="12"/>
    </location>
</feature>
<dbReference type="GO" id="GO:0040017">
    <property type="term" value="P:positive regulation of locomotion"/>
    <property type="evidence" value="ECO:0007669"/>
    <property type="project" value="UniProtKB-ARBA"/>
</dbReference>